<gene>
    <name evidence="1" type="ORF">D9613_012633</name>
</gene>
<dbReference type="AlphaFoldDB" id="A0A8H4QV63"/>
<organism evidence="1 2">
    <name type="scientific">Agrocybe pediades</name>
    <dbReference type="NCBI Taxonomy" id="84607"/>
    <lineage>
        <taxon>Eukaryota</taxon>
        <taxon>Fungi</taxon>
        <taxon>Dikarya</taxon>
        <taxon>Basidiomycota</taxon>
        <taxon>Agaricomycotina</taxon>
        <taxon>Agaricomycetes</taxon>
        <taxon>Agaricomycetidae</taxon>
        <taxon>Agaricales</taxon>
        <taxon>Agaricineae</taxon>
        <taxon>Strophariaceae</taxon>
        <taxon>Agrocybe</taxon>
    </lineage>
</organism>
<evidence type="ECO:0000313" key="1">
    <source>
        <dbReference type="EMBL" id="KAF4618079.1"/>
    </source>
</evidence>
<reference evidence="1 2" key="1">
    <citation type="submission" date="2019-12" db="EMBL/GenBank/DDBJ databases">
        <authorList>
            <person name="Floudas D."/>
            <person name="Bentzer J."/>
            <person name="Ahren D."/>
            <person name="Johansson T."/>
            <person name="Persson P."/>
            <person name="Tunlid A."/>
        </authorList>
    </citation>
    <scope>NUCLEOTIDE SEQUENCE [LARGE SCALE GENOMIC DNA]</scope>
    <source>
        <strain evidence="1 2">CBS 102.39</strain>
    </source>
</reference>
<dbReference type="EMBL" id="JAACJL010000019">
    <property type="protein sequence ID" value="KAF4618079.1"/>
    <property type="molecule type" value="Genomic_DNA"/>
</dbReference>
<name>A0A8H4QV63_9AGAR</name>
<protein>
    <submittedName>
        <fullName evidence="1">Uncharacterized protein</fullName>
    </submittedName>
</protein>
<proteinExistence type="predicted"/>
<keyword evidence="2" id="KW-1185">Reference proteome</keyword>
<sequence length="128" mass="14226">MDGLWGVVRILNPGPRRIYSLSASLLVSVCVSAEPSRVSLWNDNDELFTENLILVTVLRREDEVLSFARIKLWYHAFRLLKLIPIPCGRRIPDGTRSGPTSLIQKLVSRETNPAACPAQQTHSVSGSS</sequence>
<accession>A0A8H4QV63</accession>
<dbReference type="Proteomes" id="UP000521872">
    <property type="component" value="Unassembled WGS sequence"/>
</dbReference>
<comment type="caution">
    <text evidence="1">The sequence shown here is derived from an EMBL/GenBank/DDBJ whole genome shotgun (WGS) entry which is preliminary data.</text>
</comment>
<evidence type="ECO:0000313" key="2">
    <source>
        <dbReference type="Proteomes" id="UP000521872"/>
    </source>
</evidence>